<gene>
    <name evidence="1" type="ORF">OWV82_000295</name>
</gene>
<protein>
    <submittedName>
        <fullName evidence="1">Protein nrt1 ptr family 7.3</fullName>
    </submittedName>
</protein>
<dbReference type="Proteomes" id="UP001164539">
    <property type="component" value="Chromosome 1"/>
</dbReference>
<proteinExistence type="predicted"/>
<organism evidence="1 2">
    <name type="scientific">Melia azedarach</name>
    <name type="common">Chinaberry tree</name>
    <dbReference type="NCBI Taxonomy" id="155640"/>
    <lineage>
        <taxon>Eukaryota</taxon>
        <taxon>Viridiplantae</taxon>
        <taxon>Streptophyta</taxon>
        <taxon>Embryophyta</taxon>
        <taxon>Tracheophyta</taxon>
        <taxon>Spermatophyta</taxon>
        <taxon>Magnoliopsida</taxon>
        <taxon>eudicotyledons</taxon>
        <taxon>Gunneridae</taxon>
        <taxon>Pentapetalae</taxon>
        <taxon>rosids</taxon>
        <taxon>malvids</taxon>
        <taxon>Sapindales</taxon>
        <taxon>Meliaceae</taxon>
        <taxon>Melia</taxon>
    </lineage>
</organism>
<sequence>MEERLCDAYTRDGSLDIRGKPAIKGRTGGWKCGALLLVNQGLANLAFAGVEVNSGSICKIFVAVTGTLALCFSTQSFLLRPHGCGKIGQLCDPHSPAETAIFYVSIYLIALGIGAPEPALATFGADQFEEEDPEEKQSRTSFYSYFYVALNLGCLFSETVLVYIENLGYWVLGFWICAGCTIFAFLSLLTGIFRYRHFKPLGNPISRFSQVIVASLRKVNLEIPTNAEGLYEIHESEEETKGMMRILHTNDFKFLDRAAIMTPADVSLIASNQGDHTPNPWRLCTITQVEEVKSVFRLLPVWLCTIMSSMAFIQMLSLFVEQGAATNTKISNFHIPPASMTAFDIVSTTAFILLYDKFISPLYVKITKRRPKTLSELQRIGIGLAIAVLAMITAGIVEQHRLKYASKSGEETSSMSIFWQIPQYVLLGVSEAFVYVAQMEFFASQIPDGLKSFGIALAMSSTAIGSYICSMILSVVMALTSKNGKPGWVPPNLNDGHLDRFFFLSATISSLNLGLFVVCARRYKCISLEKRDEANEIEVRSH</sequence>
<evidence type="ECO:0000313" key="1">
    <source>
        <dbReference type="EMBL" id="KAJ4727145.1"/>
    </source>
</evidence>
<comment type="caution">
    <text evidence="1">The sequence shown here is derived from an EMBL/GenBank/DDBJ whole genome shotgun (WGS) entry which is preliminary data.</text>
</comment>
<evidence type="ECO:0000313" key="2">
    <source>
        <dbReference type="Proteomes" id="UP001164539"/>
    </source>
</evidence>
<reference evidence="1 2" key="1">
    <citation type="journal article" date="2023" name="Science">
        <title>Complex scaffold remodeling in plant triterpene biosynthesis.</title>
        <authorList>
            <person name="De La Pena R."/>
            <person name="Hodgson H."/>
            <person name="Liu J.C."/>
            <person name="Stephenson M.J."/>
            <person name="Martin A.C."/>
            <person name="Owen C."/>
            <person name="Harkess A."/>
            <person name="Leebens-Mack J."/>
            <person name="Jimenez L.E."/>
            <person name="Osbourn A."/>
            <person name="Sattely E.S."/>
        </authorList>
    </citation>
    <scope>NUCLEOTIDE SEQUENCE [LARGE SCALE GENOMIC DNA]</scope>
    <source>
        <strain evidence="2">cv. JPN11</strain>
        <tissue evidence="1">Leaf</tissue>
    </source>
</reference>
<name>A0ACC1YTX3_MELAZ</name>
<keyword evidence="2" id="KW-1185">Reference proteome</keyword>
<dbReference type="EMBL" id="CM051394">
    <property type="protein sequence ID" value="KAJ4727145.1"/>
    <property type="molecule type" value="Genomic_DNA"/>
</dbReference>
<accession>A0ACC1YTX3</accession>